<comment type="caution">
    <text evidence="8">The sequence shown here is derived from an EMBL/GenBank/DDBJ whole genome shotgun (WGS) entry which is preliminary data.</text>
</comment>
<evidence type="ECO:0000313" key="7">
    <source>
        <dbReference type="EMBL" id="MBJ7595108.1"/>
    </source>
</evidence>
<reference evidence="7 10" key="3">
    <citation type="submission" date="2020-10" db="EMBL/GenBank/DDBJ databases">
        <title>Ca. Dormibacterota MAGs.</title>
        <authorList>
            <person name="Montgomery K."/>
        </authorList>
    </citation>
    <scope>NUCLEOTIDE SEQUENCE [LARGE SCALE GENOMIC DNA]</scope>
    <source>
        <strain evidence="7">SC8812_S17_18</strain>
    </source>
</reference>
<feature type="transmembrane region" description="Helical" evidence="6">
    <location>
        <begin position="155"/>
        <end position="173"/>
    </location>
</feature>
<dbReference type="Proteomes" id="UP000606991">
    <property type="component" value="Unassembled WGS sequence"/>
</dbReference>
<feature type="transmembrane region" description="Helical" evidence="6">
    <location>
        <begin position="52"/>
        <end position="72"/>
    </location>
</feature>
<evidence type="ECO:0000256" key="4">
    <source>
        <dbReference type="ARBA" id="ARBA00022989"/>
    </source>
</evidence>
<evidence type="ECO:0000256" key="3">
    <source>
        <dbReference type="ARBA" id="ARBA00022692"/>
    </source>
</evidence>
<proteinExistence type="predicted"/>
<dbReference type="Pfam" id="PF09678">
    <property type="entry name" value="Caa3_CtaG"/>
    <property type="match status" value="1"/>
</dbReference>
<feature type="transmembrane region" description="Helical" evidence="6">
    <location>
        <begin position="124"/>
        <end position="143"/>
    </location>
</feature>
<evidence type="ECO:0000256" key="6">
    <source>
        <dbReference type="SAM" id="Phobius"/>
    </source>
</evidence>
<feature type="transmembrane region" description="Helical" evidence="6">
    <location>
        <begin position="194"/>
        <end position="219"/>
    </location>
</feature>
<keyword evidence="2" id="KW-1003">Cell membrane</keyword>
<feature type="transmembrane region" description="Helical" evidence="6">
    <location>
        <begin position="239"/>
        <end position="261"/>
    </location>
</feature>
<evidence type="ECO:0000313" key="8">
    <source>
        <dbReference type="EMBL" id="PZR77837.1"/>
    </source>
</evidence>
<dbReference type="EMBL" id="JAEKNS010000100">
    <property type="protein sequence ID" value="MBJ7595108.1"/>
    <property type="molecule type" value="Genomic_DNA"/>
</dbReference>
<dbReference type="EMBL" id="QHBU01000281">
    <property type="protein sequence ID" value="PZR77837.1"/>
    <property type="molecule type" value="Genomic_DNA"/>
</dbReference>
<gene>
    <name evidence="8" type="ORF">DLM65_14690</name>
    <name evidence="7" type="ORF">JF886_09655</name>
</gene>
<feature type="transmembrane region" description="Helical" evidence="6">
    <location>
        <begin position="84"/>
        <end position="104"/>
    </location>
</feature>
<keyword evidence="4 6" id="KW-1133">Transmembrane helix</keyword>
<reference evidence="8 9" key="1">
    <citation type="journal article" date="2017" name="Nature">
        <title>Atmospheric trace gases support primary production in Antarctic desert surface soil.</title>
        <authorList>
            <person name="Ji M."/>
            <person name="Greening C."/>
            <person name="Vanwonterghem I."/>
            <person name="Carere C.R."/>
            <person name="Bay S.K."/>
            <person name="Steen J.A."/>
            <person name="Montgomery K."/>
            <person name="Lines T."/>
            <person name="Beardall J."/>
            <person name="van Dorst J."/>
            <person name="Snape I."/>
            <person name="Stott M.B."/>
            <person name="Hugenholtz P."/>
            <person name="Ferrari B.C."/>
        </authorList>
    </citation>
    <scope>NUCLEOTIDE SEQUENCE [LARGE SCALE GENOMIC DNA]</scope>
    <source>
        <strain evidence="8">RRmetagenome_bin12</strain>
    </source>
</reference>
<dbReference type="InterPro" id="IPR019108">
    <property type="entry name" value="Caa3_assmbl_CtaG-rel"/>
</dbReference>
<keyword evidence="3 6" id="KW-0812">Transmembrane</keyword>
<evidence type="ECO:0000313" key="10">
    <source>
        <dbReference type="Proteomes" id="UP000606991"/>
    </source>
</evidence>
<evidence type="ECO:0000256" key="1">
    <source>
        <dbReference type="ARBA" id="ARBA00004651"/>
    </source>
</evidence>
<name>A0A2W5Z132_9BACT</name>
<reference evidence="8" key="2">
    <citation type="submission" date="2018-05" db="EMBL/GenBank/DDBJ databases">
        <authorList>
            <person name="Ferrari B."/>
        </authorList>
    </citation>
    <scope>NUCLEOTIDE SEQUENCE</scope>
    <source>
        <strain evidence="8">RRmetagenome_bin12</strain>
    </source>
</reference>
<evidence type="ECO:0000256" key="2">
    <source>
        <dbReference type="ARBA" id="ARBA00022475"/>
    </source>
</evidence>
<organism evidence="8 9">
    <name type="scientific">Candidatus Aeolococcus gillhamiae</name>
    <dbReference type="NCBI Taxonomy" id="3127015"/>
    <lineage>
        <taxon>Bacteria</taxon>
        <taxon>Bacillati</taxon>
        <taxon>Candidatus Dormiibacterota</taxon>
        <taxon>Candidatus Dormibacteria</taxon>
        <taxon>Candidatus Aeolococcales</taxon>
        <taxon>Candidatus Aeolococcaceae</taxon>
        <taxon>Candidatus Aeolococcus</taxon>
    </lineage>
</organism>
<dbReference type="Proteomes" id="UP000248724">
    <property type="component" value="Unassembled WGS sequence"/>
</dbReference>
<evidence type="ECO:0000313" key="9">
    <source>
        <dbReference type="Proteomes" id="UP000248724"/>
    </source>
</evidence>
<evidence type="ECO:0000256" key="5">
    <source>
        <dbReference type="ARBA" id="ARBA00023136"/>
    </source>
</evidence>
<dbReference type="RefSeq" id="WP_337311902.1">
    <property type="nucleotide sequence ID" value="NZ_JAEKNS010000100.1"/>
</dbReference>
<accession>A0A2W5Z132</accession>
<keyword evidence="5 6" id="KW-0472">Membrane</keyword>
<comment type="subcellular location">
    <subcellularLocation>
        <location evidence="1">Cell membrane</location>
        <topology evidence="1">Multi-pass membrane protein</topology>
    </subcellularLocation>
</comment>
<dbReference type="GO" id="GO:0005886">
    <property type="term" value="C:plasma membrane"/>
    <property type="evidence" value="ECO:0007669"/>
    <property type="project" value="UniProtKB-SubCell"/>
</dbReference>
<accession>A0A934K1F3</accession>
<feature type="transmembrane region" description="Helical" evidence="6">
    <location>
        <begin position="12"/>
        <end position="31"/>
    </location>
</feature>
<protein>
    <submittedName>
        <fullName evidence="7">Cytochrome c oxidase assembly protein</fullName>
    </submittedName>
</protein>
<sequence length="279" mass="30817">MEPAHLDLRDWSWQPTVLLGLAALVAAYAIAWRRGLVRDDDDVSSWVGSPQLRPWFFGAGVLVGFIALQSPIDTGGDQYLFSLHMVQHLLLMMVAPPLCILGVAGMRAPVTGPPGPLRRAWRGLVNPWCATVIFSMVLLVWHIPALYDATLTTETIHIVEHLSFIAVGIIFWWPIVDPMRGADRQRWVGTFAKIAMLVGSGVPPTVVGLIFTVAPHPFYDFYARAPRLWGLTPVGDQQIAGVVMFGAGNLIYFAAVVMVFWRVFGDPARDEEEAQRGFG</sequence>
<dbReference type="AlphaFoldDB" id="A0A2W5Z132"/>